<feature type="region of interest" description="Disordered" evidence="1">
    <location>
        <begin position="125"/>
        <end position="153"/>
    </location>
</feature>
<dbReference type="GO" id="GO:0006357">
    <property type="term" value="P:regulation of transcription by RNA polymerase II"/>
    <property type="evidence" value="ECO:0000318"/>
    <property type="project" value="GO_Central"/>
</dbReference>
<dbReference type="Pfam" id="PF07744">
    <property type="entry name" value="SPOC"/>
    <property type="match status" value="1"/>
</dbReference>
<feature type="region of interest" description="Disordered" evidence="1">
    <location>
        <begin position="1"/>
        <end position="21"/>
    </location>
</feature>
<dbReference type="SMART" id="SM00510">
    <property type="entry name" value="TFS2M"/>
    <property type="match status" value="1"/>
</dbReference>
<dbReference type="RefSeq" id="XP_041438095.1">
    <property type="nucleotide sequence ID" value="XM_041582161.1"/>
</dbReference>
<feature type="compositionally biased region" description="Basic and acidic residues" evidence="1">
    <location>
        <begin position="46"/>
        <end position="63"/>
    </location>
</feature>
<dbReference type="CDD" id="cd21540">
    <property type="entry name" value="SPOC_SPOCD1"/>
    <property type="match status" value="1"/>
</dbReference>
<evidence type="ECO:0000313" key="3">
    <source>
        <dbReference type="RefSeq" id="XP_041438095.1"/>
    </source>
</evidence>
<feature type="compositionally biased region" description="Basic residues" evidence="1">
    <location>
        <begin position="183"/>
        <end position="198"/>
    </location>
</feature>
<dbReference type="PROSITE" id="PS51321">
    <property type="entry name" value="TFIIS_CENTRAL"/>
    <property type="match status" value="1"/>
</dbReference>
<organism evidence="2 3">
    <name type="scientific">Xenopus laevis</name>
    <name type="common">African clawed frog</name>
    <dbReference type="NCBI Taxonomy" id="8355"/>
    <lineage>
        <taxon>Eukaryota</taxon>
        <taxon>Metazoa</taxon>
        <taxon>Chordata</taxon>
        <taxon>Craniata</taxon>
        <taxon>Vertebrata</taxon>
        <taxon>Euteleostomi</taxon>
        <taxon>Amphibia</taxon>
        <taxon>Batrachia</taxon>
        <taxon>Anura</taxon>
        <taxon>Pipoidea</taxon>
        <taxon>Pipidae</taxon>
        <taxon>Xenopodinae</taxon>
        <taxon>Xenopus</taxon>
        <taxon>Xenopus</taxon>
    </lineage>
</organism>
<accession>A0A1L8HFK1</accession>
<evidence type="ECO:0000313" key="2">
    <source>
        <dbReference type="Proteomes" id="UP000186698"/>
    </source>
</evidence>
<dbReference type="GO" id="GO:0005634">
    <property type="term" value="C:nucleus"/>
    <property type="evidence" value="ECO:0000318"/>
    <property type="project" value="GO_Central"/>
</dbReference>
<dbReference type="InterPro" id="IPR036575">
    <property type="entry name" value="TFIIS_cen_dom_sf"/>
</dbReference>
<proteinExistence type="predicted"/>
<name>A0A1L8HFK1_XENLA</name>
<feature type="region of interest" description="Disordered" evidence="1">
    <location>
        <begin position="180"/>
        <end position="201"/>
    </location>
</feature>
<dbReference type="STRING" id="8355.A0A1L8HFK1"/>
<dbReference type="AlphaFoldDB" id="A0A1L8HFK1"/>
<dbReference type="Gene3D" id="1.10.472.30">
    <property type="entry name" value="Transcription elongation factor S-II, central domain"/>
    <property type="match status" value="1"/>
</dbReference>
<dbReference type="Proteomes" id="UP000186698">
    <property type="component" value="Chromosome 2L"/>
</dbReference>
<dbReference type="OrthoDB" id="9896427at2759"/>
<dbReference type="KEGG" id="xla:108707506"/>
<dbReference type="Pfam" id="PF07500">
    <property type="entry name" value="TFIIS_M"/>
    <property type="match status" value="1"/>
</dbReference>
<dbReference type="InterPro" id="IPR012921">
    <property type="entry name" value="SPOC_C"/>
</dbReference>
<reference evidence="3" key="1">
    <citation type="submission" date="2025-08" db="UniProtKB">
        <authorList>
            <consortium name="RefSeq"/>
        </authorList>
    </citation>
    <scope>IDENTIFICATION</scope>
    <source>
        <strain evidence="3">J_2021</strain>
        <tissue evidence="3">Erythrocytes</tissue>
    </source>
</reference>
<dbReference type="InterPro" id="IPR003618">
    <property type="entry name" value="TFIIS_cen_dom"/>
</dbReference>
<sequence>MKEMIQTSETVYPPESGKRSPMGLFEKFQIASSDECASDPYLHVELGPRGESPSKSKSDDPKESSMSWEMPMEAAEQGKTLHWVVNSNTVYPFIQKEDSPCRLLGSWMEGYGDIQKLEELEDPFEDGDACPSENEGTSQTNEDYKKHLSSIPSDSGGCLGPYASVKKRAIDHVQVMASQSTYPKRKKTRKTHITKKNHTPAPVATGTSEIFRTLAVQALCDVLFKRVEEVPEVDVEEETLSNAAKNIEQEIFELFHRTDVRYKNKYRSILFNLKDPNNKVLFRRVVLGEITPQHLASLSSTEMAGDELTNWRNEEKKHVLDMIKKQEREHQQIQITKLTHKGIIEIDMNPDQNWSLEDLIGSNRLSDGPALASDNRNIDTTLQHKSHLLDLDCLICTGQVNPTDQLKLSQQTCSHLNTTKLPLSNCLEDGSDFPNSEREGRSMHEDIPCTSEITSEDSGLWKGYIQMFSMKQFKVTAYKVCGYSTHLCKELPKVITSKGCISPESVWDYVDLIWPGCSQDMCLIRFSPKSSQDAIGYTRLYSYLSRKLKYGIIRSHKMEAFVIPLSACQPIPRRLHPLGGPGLEDTHPMLLLAVFLPCHPSWTSCPRRSSKKYKKVVDIPDDIFTEILADVEREEKEMLGQGLTSPCTPFIKQASPDFAGGGDEVDMQQIMSSLQYLTKYLQFLGQTPGIAGEFEGVNIMPMAQQFSYTPATPAFSAWPMHSMSGEPSLYDMLSPVEAPHPVPYDLVNQSVMPHLFS</sequence>
<keyword evidence="2" id="KW-1185">Reference proteome</keyword>
<dbReference type="GO" id="GO:0006351">
    <property type="term" value="P:DNA-templated transcription"/>
    <property type="evidence" value="ECO:0007669"/>
    <property type="project" value="InterPro"/>
</dbReference>
<dbReference type="PANTHER" id="PTHR11477">
    <property type="entry name" value="TRANSCRIPTION FACTOR S-II ZINC FINGER DOMAIN-CONTAINING PROTEIN"/>
    <property type="match status" value="1"/>
</dbReference>
<feature type="compositionally biased region" description="Polar residues" evidence="1">
    <location>
        <begin position="1"/>
        <end position="10"/>
    </location>
</feature>
<dbReference type="OMA" id="HEDIPCT"/>
<dbReference type="GeneID" id="108707506"/>
<gene>
    <name evidence="3" type="primary">LOC108707506</name>
</gene>
<protein>
    <submittedName>
        <fullName evidence="3">SPOC domain-containing protein 1-like</fullName>
    </submittedName>
</protein>
<dbReference type="PANTHER" id="PTHR11477:SF52">
    <property type="entry name" value="SPOC DOMAIN-CONTAINING PROTEIN 1 ISOFORM X1"/>
    <property type="match status" value="1"/>
</dbReference>
<evidence type="ECO:0000256" key="1">
    <source>
        <dbReference type="SAM" id="MobiDB-lite"/>
    </source>
</evidence>
<dbReference type="CTD" id="108707506"/>
<feature type="region of interest" description="Disordered" evidence="1">
    <location>
        <begin position="39"/>
        <end position="67"/>
    </location>
</feature>
<dbReference type="PaxDb" id="8355-A0A1L8HFK1"/>
<dbReference type="SUPFAM" id="SSF46942">
    <property type="entry name" value="Elongation factor TFIIS domain 2"/>
    <property type="match status" value="1"/>
</dbReference>